<dbReference type="STRING" id="1423776.FD04_GL000250"/>
<dbReference type="PANTHER" id="PTHR22589">
    <property type="entry name" value="CARNITINE O-ACYLTRANSFERASE"/>
    <property type="match status" value="1"/>
</dbReference>
<evidence type="ECO:0000256" key="1">
    <source>
        <dbReference type="ARBA" id="ARBA00005232"/>
    </source>
</evidence>
<evidence type="ECO:0000313" key="7">
    <source>
        <dbReference type="Proteomes" id="UP000051160"/>
    </source>
</evidence>
<dbReference type="GO" id="GO:0006635">
    <property type="term" value="P:fatty acid beta-oxidation"/>
    <property type="evidence" value="ECO:0007669"/>
    <property type="project" value="TreeGrafter"/>
</dbReference>
<dbReference type="SUPFAM" id="SSF52777">
    <property type="entry name" value="CoA-dependent acyltransferases"/>
    <property type="match status" value="2"/>
</dbReference>
<dbReference type="InterPro" id="IPR039551">
    <property type="entry name" value="Cho/carn_acyl_trans"/>
</dbReference>
<dbReference type="Proteomes" id="UP000051160">
    <property type="component" value="Unassembled WGS sequence"/>
</dbReference>
<dbReference type="AlphaFoldDB" id="A0A0R1LRX1"/>
<dbReference type="InterPro" id="IPR000542">
    <property type="entry name" value="Carn_acyl_trans"/>
</dbReference>
<dbReference type="InterPro" id="IPR042231">
    <property type="entry name" value="Cho/carn_acyl_trans_2"/>
</dbReference>
<dbReference type="InterPro" id="IPR023213">
    <property type="entry name" value="CAT-like_dom_sf"/>
</dbReference>
<evidence type="ECO:0000256" key="4">
    <source>
        <dbReference type="PIRSR" id="PIRSR600542-1"/>
    </source>
</evidence>
<evidence type="ECO:0000256" key="3">
    <source>
        <dbReference type="ARBA" id="ARBA00023315"/>
    </source>
</evidence>
<sequence length="585" mass="65277">MTAKYTTDLISKLSKRPLPTLEATLARLTESAQPLLGDAEQAKLADLIAAFQQSDGPVLQSALHRLQVETNANWTTPLQSERYLTNQSALQVATNFAFTISPSHLPDRPPIELAAKLLQNIADQYLAFANETAPVEVDDDGRPLDMSGYIPLFRSQRLPHTHRDHFHQTRLALKNIEATVIYRQTVYQILLIDHAGRVATLHSLTEALRLIFAQSDPDDRFIGQYTGLPRQLAAKTWHRLNKNDQNHQNFERVANSLLVMTFADLEASAGLRQTLLGPNEHFFDKTMQVVIDYEKGIGFSFEHSHIDSQPAGHIVDAVIADLKKPEDQWDSKGKPHFERLAWELDSKSLIALQQAQIKTTVFSAKLQFAAATLTQFGRTALEALHVSPDAFFQLVLTLAQYRLTGGWHRLNEPVSMRHFYQGRPESLNTLSTSAKQFVTDFASGQRDAAIRQSFNQAITQHTAAIQEVQEGNGTDQHLLGLQTMMNTHGGKAAFPDAAELFDSDVYQQLTTNFFATASVACDIIDNFSFAPLDPSGYGIYYGILPEKVLLTVSAWQTNPFSAQEVADVIVSSAEEIYDWLVAFDE</sequence>
<name>A0A0R1LRX1_9LACO</name>
<keyword evidence="3" id="KW-0012">Acyltransferase</keyword>
<comment type="caution">
    <text evidence="6">The sequence shown here is derived from an EMBL/GenBank/DDBJ whole genome shotgun (WGS) entry which is preliminary data.</text>
</comment>
<dbReference type="PANTHER" id="PTHR22589:SF16">
    <property type="entry name" value="CARNITINE O-PALMITOYLTRANSFERASE 2, MITOCHONDRIAL"/>
    <property type="match status" value="1"/>
</dbReference>
<protein>
    <recommendedName>
        <fullName evidence="5">Choline/carnitine acyltransferase domain-containing protein</fullName>
    </recommendedName>
</protein>
<evidence type="ECO:0000256" key="2">
    <source>
        <dbReference type="ARBA" id="ARBA00022679"/>
    </source>
</evidence>
<feature type="domain" description="Choline/carnitine acyltransferase" evidence="5">
    <location>
        <begin position="17"/>
        <end position="559"/>
    </location>
</feature>
<evidence type="ECO:0000259" key="5">
    <source>
        <dbReference type="Pfam" id="PF00755"/>
    </source>
</evidence>
<dbReference type="Gene3D" id="3.30.559.70">
    <property type="entry name" value="Choline/Carnitine o-acyltransferase, domain 2"/>
    <property type="match status" value="1"/>
</dbReference>
<keyword evidence="7" id="KW-1185">Reference proteome</keyword>
<dbReference type="RefSeq" id="WP_056946859.1">
    <property type="nucleotide sequence ID" value="NZ_AZEE01000027.1"/>
</dbReference>
<evidence type="ECO:0000313" key="6">
    <source>
        <dbReference type="EMBL" id="KRK98518.1"/>
    </source>
</evidence>
<gene>
    <name evidence="6" type="ORF">FD04_GL000250</name>
</gene>
<dbReference type="Gene3D" id="3.30.559.10">
    <property type="entry name" value="Chloramphenicol acetyltransferase-like domain"/>
    <property type="match status" value="1"/>
</dbReference>
<dbReference type="EMBL" id="AZEE01000027">
    <property type="protein sequence ID" value="KRK98518.1"/>
    <property type="molecule type" value="Genomic_DNA"/>
</dbReference>
<dbReference type="Pfam" id="PF00755">
    <property type="entry name" value="Carn_acyltransf"/>
    <property type="match status" value="1"/>
</dbReference>
<comment type="similarity">
    <text evidence="1">Belongs to the carnitine/choline acetyltransferase family.</text>
</comment>
<keyword evidence="2" id="KW-0808">Transferase</keyword>
<accession>A0A0R1LRX1</accession>
<reference evidence="6 7" key="1">
    <citation type="journal article" date="2015" name="Genome Announc.">
        <title>Expanding the biotechnology potential of lactobacilli through comparative genomics of 213 strains and associated genera.</title>
        <authorList>
            <person name="Sun Z."/>
            <person name="Harris H.M."/>
            <person name="McCann A."/>
            <person name="Guo C."/>
            <person name="Argimon S."/>
            <person name="Zhang W."/>
            <person name="Yang X."/>
            <person name="Jeffery I.B."/>
            <person name="Cooney J.C."/>
            <person name="Kagawa T.F."/>
            <person name="Liu W."/>
            <person name="Song Y."/>
            <person name="Salvetti E."/>
            <person name="Wrobel A."/>
            <person name="Rasinkangas P."/>
            <person name="Parkhill J."/>
            <person name="Rea M.C."/>
            <person name="O'Sullivan O."/>
            <person name="Ritari J."/>
            <person name="Douillard F.P."/>
            <person name="Paul Ross R."/>
            <person name="Yang R."/>
            <person name="Briner A.E."/>
            <person name="Felis G.E."/>
            <person name="de Vos W.M."/>
            <person name="Barrangou R."/>
            <person name="Klaenhammer T.R."/>
            <person name="Caufield P.W."/>
            <person name="Cui Y."/>
            <person name="Zhang H."/>
            <person name="O'Toole P.W."/>
        </authorList>
    </citation>
    <scope>NUCLEOTIDE SEQUENCE [LARGE SCALE GENOMIC DNA]</scope>
    <source>
        <strain evidence="6 7">DSM 19909</strain>
    </source>
</reference>
<dbReference type="GO" id="GO:0004095">
    <property type="term" value="F:carnitine O-palmitoyltransferase activity"/>
    <property type="evidence" value="ECO:0007669"/>
    <property type="project" value="TreeGrafter"/>
</dbReference>
<dbReference type="PATRIC" id="fig|1423776.4.peg.250"/>
<feature type="active site" description="Proton acceptor" evidence="4">
    <location>
        <position position="303"/>
    </location>
</feature>
<proteinExistence type="inferred from homology"/>
<dbReference type="OrthoDB" id="1456at2"/>
<organism evidence="6 7">
    <name type="scientific">Secundilactobacillus odoratitofui DSM 19909 = JCM 15043</name>
    <dbReference type="NCBI Taxonomy" id="1423776"/>
    <lineage>
        <taxon>Bacteria</taxon>
        <taxon>Bacillati</taxon>
        <taxon>Bacillota</taxon>
        <taxon>Bacilli</taxon>
        <taxon>Lactobacillales</taxon>
        <taxon>Lactobacillaceae</taxon>
        <taxon>Secundilactobacillus</taxon>
    </lineage>
</organism>